<evidence type="ECO:0000313" key="3">
    <source>
        <dbReference type="Proteomes" id="UP000244309"/>
    </source>
</evidence>
<feature type="region of interest" description="Disordered" evidence="1">
    <location>
        <begin position="1"/>
        <end position="27"/>
    </location>
</feature>
<feature type="compositionally biased region" description="Acidic residues" evidence="1">
    <location>
        <begin position="130"/>
        <end position="177"/>
    </location>
</feature>
<dbReference type="RefSeq" id="XP_025343440.1">
    <property type="nucleotide sequence ID" value="XM_025488673.1"/>
</dbReference>
<dbReference type="GeneID" id="37010399"/>
<feature type="compositionally biased region" description="Low complexity" evidence="1">
    <location>
        <begin position="9"/>
        <end position="18"/>
    </location>
</feature>
<organism evidence="2 3">
    <name type="scientific">Candidozyma haemuli</name>
    <dbReference type="NCBI Taxonomy" id="45357"/>
    <lineage>
        <taxon>Eukaryota</taxon>
        <taxon>Fungi</taxon>
        <taxon>Dikarya</taxon>
        <taxon>Ascomycota</taxon>
        <taxon>Saccharomycotina</taxon>
        <taxon>Pichiomycetes</taxon>
        <taxon>Metschnikowiaceae</taxon>
        <taxon>Candidozyma</taxon>
    </lineage>
</organism>
<keyword evidence="3" id="KW-1185">Reference proteome</keyword>
<accession>A0A2V1AWM5</accession>
<name>A0A2V1AWM5_9ASCO</name>
<evidence type="ECO:0000256" key="1">
    <source>
        <dbReference type="SAM" id="MobiDB-lite"/>
    </source>
</evidence>
<protein>
    <submittedName>
        <fullName evidence="2">Uncharacterized protein</fullName>
    </submittedName>
</protein>
<feature type="region of interest" description="Disordered" evidence="1">
    <location>
        <begin position="84"/>
        <end position="177"/>
    </location>
</feature>
<sequence>MSGEKSDHPSASAAAHPPCVRRGSVLSQTMIEDETPSIYESHSFFPDTSSYTIISLKQGQGFIFNQDLFATPYQQSRALANERKIRAFSMSQARKNSSPKGKAKESQRRNTSYELRPQFRGRASGKYDSAIEDDSMDVDMDSDKEEPEPGSPEESDESDLDSVIVDEYDDEDEDEEEGYMAGYSKVKVADIVVDPNDTSYLPTEEDLHVQVDDPGIQG</sequence>
<gene>
    <name evidence="2" type="ORF">CXQ85_005069</name>
</gene>
<reference evidence="2 3" key="1">
    <citation type="submission" date="2017-12" db="EMBL/GenBank/DDBJ databases">
        <title>Genome Sequence of a Multidrug-Resistant Candida haemulonii Isolate from a Patient with Chronic Leg Ulcers in Israel.</title>
        <authorList>
            <person name="Chow N.A."/>
            <person name="Gade L."/>
            <person name="Batra D."/>
            <person name="Rowe L.A."/>
            <person name="Ben-Ami R."/>
            <person name="Loparev V.N."/>
            <person name="Litvintseva A.P."/>
        </authorList>
    </citation>
    <scope>NUCLEOTIDE SEQUENCE [LARGE SCALE GENOMIC DNA]</scope>
    <source>
        <strain evidence="2 3">B11899</strain>
    </source>
</reference>
<dbReference type="AlphaFoldDB" id="A0A2V1AWM5"/>
<dbReference type="EMBL" id="PKFO01000008">
    <property type="protein sequence ID" value="PVH22500.1"/>
    <property type="molecule type" value="Genomic_DNA"/>
</dbReference>
<feature type="compositionally biased region" description="Polar residues" evidence="1">
    <location>
        <begin position="89"/>
        <end position="99"/>
    </location>
</feature>
<dbReference type="Proteomes" id="UP000244309">
    <property type="component" value="Unassembled WGS sequence"/>
</dbReference>
<dbReference type="VEuPathDB" id="FungiDB:CXQ85_005069"/>
<dbReference type="OrthoDB" id="4063176at2759"/>
<comment type="caution">
    <text evidence="2">The sequence shown here is derived from an EMBL/GenBank/DDBJ whole genome shotgun (WGS) entry which is preliminary data.</text>
</comment>
<proteinExistence type="predicted"/>
<evidence type="ECO:0000313" key="2">
    <source>
        <dbReference type="EMBL" id="PVH22500.1"/>
    </source>
</evidence>